<name>A0A820DIU5_9BILA</name>
<protein>
    <submittedName>
        <fullName evidence="1">Uncharacterized protein</fullName>
    </submittedName>
</protein>
<reference evidence="1" key="1">
    <citation type="submission" date="2021-02" db="EMBL/GenBank/DDBJ databases">
        <authorList>
            <person name="Nowell W R."/>
        </authorList>
    </citation>
    <scope>NUCLEOTIDE SEQUENCE</scope>
</reference>
<evidence type="ECO:0000313" key="2">
    <source>
        <dbReference type="Proteomes" id="UP000663874"/>
    </source>
</evidence>
<gene>
    <name evidence="1" type="ORF">FNK824_LOCUS37805</name>
</gene>
<evidence type="ECO:0000313" key="1">
    <source>
        <dbReference type="EMBL" id="CAF4233063.1"/>
    </source>
</evidence>
<sequence length="205" mass="22662">MGLKSSFVVDRLGKYWYYGFLKRWNNELKGMHSFSTTITTSQNESNHTQLGANLSNNGTDFTYKLLNEALDKSSIEKLITSSYETSFITKTMTSPTEKVASADVGCNKSLSAVEAIVAKYLVLKQSTTVKTIKYLIKRSYGVSVTDLDVLAENIVKKSMKQGTKLVKKISTGDDNDKISKLTSKKSKTSSKTIKIIILTGSTRLA</sequence>
<organism evidence="1 2">
    <name type="scientific">Rotaria sordida</name>
    <dbReference type="NCBI Taxonomy" id="392033"/>
    <lineage>
        <taxon>Eukaryota</taxon>
        <taxon>Metazoa</taxon>
        <taxon>Spiralia</taxon>
        <taxon>Gnathifera</taxon>
        <taxon>Rotifera</taxon>
        <taxon>Eurotatoria</taxon>
        <taxon>Bdelloidea</taxon>
        <taxon>Philodinida</taxon>
        <taxon>Philodinidae</taxon>
        <taxon>Rotaria</taxon>
    </lineage>
</organism>
<dbReference type="AlphaFoldDB" id="A0A820DIU5"/>
<accession>A0A820DIU5</accession>
<dbReference type="EMBL" id="CAJOBE010019981">
    <property type="protein sequence ID" value="CAF4233063.1"/>
    <property type="molecule type" value="Genomic_DNA"/>
</dbReference>
<proteinExistence type="predicted"/>
<comment type="caution">
    <text evidence="1">The sequence shown here is derived from an EMBL/GenBank/DDBJ whole genome shotgun (WGS) entry which is preliminary data.</text>
</comment>
<dbReference type="Proteomes" id="UP000663874">
    <property type="component" value="Unassembled WGS sequence"/>
</dbReference>